<comment type="caution">
    <text evidence="12">Lacks conserved residue(s) required for the propagation of feature annotation.</text>
</comment>
<dbReference type="PANTHER" id="PTHR43247:SF1">
    <property type="entry name" value="PHOSPHOSERINE AMINOTRANSFERASE"/>
    <property type="match status" value="1"/>
</dbReference>
<comment type="catalytic activity">
    <reaction evidence="10 12">
        <text>4-(phosphooxy)-L-threonine + 2-oxoglutarate = (R)-3-hydroxy-2-oxo-4-phosphooxybutanoate + L-glutamate</text>
        <dbReference type="Rhea" id="RHEA:16573"/>
        <dbReference type="ChEBI" id="CHEBI:16810"/>
        <dbReference type="ChEBI" id="CHEBI:29985"/>
        <dbReference type="ChEBI" id="CHEBI:58452"/>
        <dbReference type="ChEBI" id="CHEBI:58538"/>
        <dbReference type="EC" id="2.6.1.52"/>
    </reaction>
</comment>
<feature type="binding site" evidence="12">
    <location>
        <position position="42"/>
    </location>
    <ligand>
        <name>L-glutamate</name>
        <dbReference type="ChEBI" id="CHEBI:29985"/>
    </ligand>
</feature>
<dbReference type="OrthoDB" id="9809412at2"/>
<comment type="subunit">
    <text evidence="12">Homodimer.</text>
</comment>
<feature type="modified residue" description="N6-(pyridoxal phosphate)lysine" evidence="12">
    <location>
        <position position="197"/>
    </location>
</feature>
<accession>A0A1I3IB87</accession>
<evidence type="ECO:0000256" key="1">
    <source>
        <dbReference type="ARBA" id="ARBA00004915"/>
    </source>
</evidence>
<dbReference type="EMBL" id="FOQU01000003">
    <property type="protein sequence ID" value="SFI45201.1"/>
    <property type="molecule type" value="Genomic_DNA"/>
</dbReference>
<dbReference type="FunFam" id="3.90.1150.10:FF:000006">
    <property type="entry name" value="Phosphoserine aminotransferase"/>
    <property type="match status" value="1"/>
</dbReference>
<dbReference type="InterPro" id="IPR015421">
    <property type="entry name" value="PyrdxlP-dep_Trfase_major"/>
</dbReference>
<dbReference type="RefSeq" id="WP_091011084.1">
    <property type="nucleotide sequence ID" value="NZ_CP041745.1"/>
</dbReference>
<feature type="binding site" evidence="12">
    <location>
        <position position="173"/>
    </location>
    <ligand>
        <name>pyridoxal 5'-phosphate</name>
        <dbReference type="ChEBI" id="CHEBI:597326"/>
    </ligand>
</feature>
<feature type="binding site" evidence="12">
    <location>
        <position position="196"/>
    </location>
    <ligand>
        <name>pyridoxal 5'-phosphate</name>
        <dbReference type="ChEBI" id="CHEBI:597326"/>
    </ligand>
</feature>
<evidence type="ECO:0000256" key="10">
    <source>
        <dbReference type="ARBA" id="ARBA00047630"/>
    </source>
</evidence>
<dbReference type="EC" id="2.6.1.52" evidence="12"/>
<dbReference type="SUPFAM" id="SSF53383">
    <property type="entry name" value="PLP-dependent transferases"/>
    <property type="match status" value="1"/>
</dbReference>
<dbReference type="GO" id="GO:0030170">
    <property type="term" value="F:pyridoxal phosphate binding"/>
    <property type="evidence" value="ECO:0007669"/>
    <property type="project" value="UniProtKB-UniRule"/>
</dbReference>
<evidence type="ECO:0000256" key="4">
    <source>
        <dbReference type="ARBA" id="ARBA00022576"/>
    </source>
</evidence>
<proteinExistence type="inferred from homology"/>
<protein>
    <recommendedName>
        <fullName evidence="12">Phosphoserine aminotransferase</fullName>
        <ecNumber evidence="12">2.6.1.52</ecNumber>
    </recommendedName>
    <alternativeName>
        <fullName evidence="12">Phosphohydroxythreonine aminotransferase</fullName>
        <shortName evidence="12">PSAT</shortName>
    </alternativeName>
</protein>
<comment type="pathway">
    <text evidence="2 12">Amino-acid biosynthesis; L-serine biosynthesis; L-serine from 3-phospho-D-glycerate: step 2/3.</text>
</comment>
<evidence type="ECO:0000256" key="11">
    <source>
        <dbReference type="ARBA" id="ARBA00049007"/>
    </source>
</evidence>
<evidence type="ECO:0000256" key="12">
    <source>
        <dbReference type="HAMAP-Rule" id="MF_00160"/>
    </source>
</evidence>
<dbReference type="InterPro" id="IPR015424">
    <property type="entry name" value="PyrdxlP-dep_Trfase"/>
</dbReference>
<dbReference type="STRING" id="420953.SAMN05192543_103146"/>
<name>A0A1I3IB87_9BURK</name>
<evidence type="ECO:0000256" key="2">
    <source>
        <dbReference type="ARBA" id="ARBA00005099"/>
    </source>
</evidence>
<keyword evidence="9 12" id="KW-0718">Serine biosynthesis</keyword>
<sequence>MNLQYNFSGGPGALPLPVLMQAQQAILEVPEVGLSVLGISHRSDWFREVMDEAEANIRHLLKVPQNYHVLFLQGGSTLQFAMLAMNFGGMGESPPSYVSSGYWSRKSMSDSGVGSGMRIVWDGESSGFRRMPKAAELDIDSRTSYLHYVSNETVEGLQVTDGLFAGDVPVFCDMSSDFMSRPVDISRYAMIYAHAQKNLGPAGVTIAILREDLVERAQIGLANILDYRTHIAARSIYNTPPVFSIYIVLLVTRWMRETFGDLEGLDAVNRRKASLLYDVLDAEPEFYSAHAERESRSVMNVAFKCQTPELTAQFLQEARDAGLHGLEGHRSIGGVRASLYNALTEHEASVLASFMKIFSKRYAEAREFSLADA</sequence>
<evidence type="ECO:0000256" key="5">
    <source>
        <dbReference type="ARBA" id="ARBA00022605"/>
    </source>
</evidence>
<evidence type="ECO:0000256" key="6">
    <source>
        <dbReference type="ARBA" id="ARBA00022679"/>
    </source>
</evidence>
<dbReference type="Pfam" id="PF00266">
    <property type="entry name" value="Aminotran_5"/>
    <property type="match status" value="1"/>
</dbReference>
<dbReference type="UniPathway" id="UPA00135">
    <property type="reaction ID" value="UER00197"/>
</dbReference>
<evidence type="ECO:0000256" key="9">
    <source>
        <dbReference type="ARBA" id="ARBA00023299"/>
    </source>
</evidence>
<evidence type="ECO:0000256" key="7">
    <source>
        <dbReference type="ARBA" id="ARBA00022898"/>
    </source>
</evidence>
<feature type="binding site" evidence="12">
    <location>
        <begin position="238"/>
        <end position="239"/>
    </location>
    <ligand>
        <name>pyridoxal 5'-phosphate</name>
        <dbReference type="ChEBI" id="CHEBI:597326"/>
    </ligand>
</feature>
<keyword evidence="6 12" id="KW-0808">Transferase</keyword>
<evidence type="ECO:0000259" key="13">
    <source>
        <dbReference type="Pfam" id="PF00266"/>
    </source>
</evidence>
<dbReference type="AlphaFoldDB" id="A0A1I3IB87"/>
<keyword evidence="4 12" id="KW-0032">Aminotransferase</keyword>
<dbReference type="InterPro" id="IPR000192">
    <property type="entry name" value="Aminotrans_V_dom"/>
</dbReference>
<keyword evidence="7 12" id="KW-0663">Pyridoxal phosphate</keyword>
<keyword evidence="12" id="KW-0963">Cytoplasm</keyword>
<keyword evidence="5 12" id="KW-0028">Amino-acid biosynthesis</keyword>
<organism evidence="14 15">
    <name type="scientific">Paraburkholderia megapolitana</name>
    <dbReference type="NCBI Taxonomy" id="420953"/>
    <lineage>
        <taxon>Bacteria</taxon>
        <taxon>Pseudomonadati</taxon>
        <taxon>Pseudomonadota</taxon>
        <taxon>Betaproteobacteria</taxon>
        <taxon>Burkholderiales</taxon>
        <taxon>Burkholderiaceae</taxon>
        <taxon>Paraburkholderia</taxon>
    </lineage>
</organism>
<dbReference type="FunFam" id="3.40.640.10:FF:000010">
    <property type="entry name" value="Phosphoserine aminotransferase"/>
    <property type="match status" value="1"/>
</dbReference>
<dbReference type="PIRSF" id="PIRSF000525">
    <property type="entry name" value="SerC"/>
    <property type="match status" value="1"/>
</dbReference>
<dbReference type="InterPro" id="IPR015422">
    <property type="entry name" value="PyrdxlP-dep_Trfase_small"/>
</dbReference>
<evidence type="ECO:0000313" key="14">
    <source>
        <dbReference type="EMBL" id="SFI45201.1"/>
    </source>
</evidence>
<dbReference type="Gene3D" id="3.90.1150.10">
    <property type="entry name" value="Aspartate Aminotransferase, domain 1"/>
    <property type="match status" value="1"/>
</dbReference>
<comment type="catalytic activity">
    <reaction evidence="11 12">
        <text>O-phospho-L-serine + 2-oxoglutarate = 3-phosphooxypyruvate + L-glutamate</text>
        <dbReference type="Rhea" id="RHEA:14329"/>
        <dbReference type="ChEBI" id="CHEBI:16810"/>
        <dbReference type="ChEBI" id="CHEBI:18110"/>
        <dbReference type="ChEBI" id="CHEBI:29985"/>
        <dbReference type="ChEBI" id="CHEBI:57524"/>
        <dbReference type="EC" id="2.6.1.52"/>
    </reaction>
</comment>
<dbReference type="Proteomes" id="UP000199548">
    <property type="component" value="Unassembled WGS sequence"/>
</dbReference>
<dbReference type="HAMAP" id="MF_00160">
    <property type="entry name" value="SerC_aminotrans_5"/>
    <property type="match status" value="1"/>
</dbReference>
<dbReference type="NCBIfam" id="NF003764">
    <property type="entry name" value="PRK05355.1"/>
    <property type="match status" value="1"/>
</dbReference>
<dbReference type="UniPathway" id="UPA00244">
    <property type="reaction ID" value="UER00311"/>
</dbReference>
<keyword evidence="8 12" id="KW-0664">Pyridoxine biosynthesis</keyword>
<dbReference type="GO" id="GO:0005737">
    <property type="term" value="C:cytoplasm"/>
    <property type="evidence" value="ECO:0007669"/>
    <property type="project" value="UniProtKB-SubCell"/>
</dbReference>
<dbReference type="InterPro" id="IPR022278">
    <property type="entry name" value="Pser_aminoTfrase"/>
</dbReference>
<evidence type="ECO:0000313" key="15">
    <source>
        <dbReference type="Proteomes" id="UP000199548"/>
    </source>
</evidence>
<dbReference type="Gene3D" id="3.40.640.10">
    <property type="entry name" value="Type I PLP-dependent aspartate aminotransferase-like (Major domain)"/>
    <property type="match status" value="1"/>
</dbReference>
<feature type="domain" description="Aminotransferase class V" evidence="13">
    <location>
        <begin position="5"/>
        <end position="348"/>
    </location>
</feature>
<dbReference type="GO" id="GO:0006564">
    <property type="term" value="P:L-serine biosynthetic process"/>
    <property type="evidence" value="ECO:0007669"/>
    <property type="project" value="UniProtKB-UniRule"/>
</dbReference>
<dbReference type="GO" id="GO:0008615">
    <property type="term" value="P:pyridoxine biosynthetic process"/>
    <property type="evidence" value="ECO:0007669"/>
    <property type="project" value="UniProtKB-UniRule"/>
</dbReference>
<evidence type="ECO:0000256" key="3">
    <source>
        <dbReference type="ARBA" id="ARBA00006904"/>
    </source>
</evidence>
<feature type="binding site" evidence="12">
    <location>
        <position position="153"/>
    </location>
    <ligand>
        <name>pyridoxal 5'-phosphate</name>
        <dbReference type="ChEBI" id="CHEBI:597326"/>
    </ligand>
</feature>
<dbReference type="GO" id="GO:0004648">
    <property type="term" value="F:O-phospho-L-serine:2-oxoglutarate aminotransferase activity"/>
    <property type="evidence" value="ECO:0007669"/>
    <property type="project" value="UniProtKB-UniRule"/>
</dbReference>
<comment type="similarity">
    <text evidence="3 12">Belongs to the class-V pyridoxal-phosphate-dependent aminotransferase family. SerC subfamily.</text>
</comment>
<comment type="function">
    <text evidence="12">Catalyzes the reversible conversion of 3-phosphohydroxypyruvate to phosphoserine and of 3-hydroxy-2-oxo-4-phosphonooxybutanoate to phosphohydroxythreonine.</text>
</comment>
<comment type="subcellular location">
    <subcellularLocation>
        <location evidence="12">Cytoplasm</location>
    </subcellularLocation>
</comment>
<comment type="cofactor">
    <cofactor evidence="12">
        <name>pyridoxal 5'-phosphate</name>
        <dbReference type="ChEBI" id="CHEBI:597326"/>
    </cofactor>
    <text evidence="12">Binds 1 pyridoxal phosphate per subunit.</text>
</comment>
<gene>
    <name evidence="12" type="primary">serC</name>
    <name evidence="14" type="ORF">SAMN05192543_103146</name>
</gene>
<dbReference type="PANTHER" id="PTHR43247">
    <property type="entry name" value="PHOSPHOSERINE AMINOTRANSFERASE"/>
    <property type="match status" value="1"/>
</dbReference>
<reference evidence="14 15" key="1">
    <citation type="submission" date="2016-10" db="EMBL/GenBank/DDBJ databases">
        <authorList>
            <person name="de Groot N.N."/>
        </authorList>
    </citation>
    <scope>NUCLEOTIDE SEQUENCE [LARGE SCALE GENOMIC DNA]</scope>
    <source>
        <strain evidence="14 15">LMG 23650</strain>
    </source>
</reference>
<feature type="binding site" evidence="12">
    <location>
        <position position="103"/>
    </location>
    <ligand>
        <name>pyridoxal 5'-phosphate</name>
        <dbReference type="ChEBI" id="CHEBI:597326"/>
    </ligand>
</feature>
<evidence type="ECO:0000256" key="8">
    <source>
        <dbReference type="ARBA" id="ARBA00023096"/>
    </source>
</evidence>
<keyword evidence="15" id="KW-1185">Reference proteome</keyword>
<comment type="pathway">
    <text evidence="1 12">Cofactor biosynthesis; pyridoxine 5'-phosphate biosynthesis; pyridoxine 5'-phosphate from D-erythrose 4-phosphate: step 3/5.</text>
</comment>